<feature type="chain" id="PRO_5047515109" description="DUF4789 domain-containing protein" evidence="2">
    <location>
        <begin position="22"/>
        <end position="491"/>
    </location>
</feature>
<evidence type="ECO:0000256" key="1">
    <source>
        <dbReference type="SAM" id="MobiDB-lite"/>
    </source>
</evidence>
<organism evidence="4 5">
    <name type="scientific">Orchesella dallaii</name>
    <dbReference type="NCBI Taxonomy" id="48710"/>
    <lineage>
        <taxon>Eukaryota</taxon>
        <taxon>Metazoa</taxon>
        <taxon>Ecdysozoa</taxon>
        <taxon>Arthropoda</taxon>
        <taxon>Hexapoda</taxon>
        <taxon>Collembola</taxon>
        <taxon>Entomobryomorpha</taxon>
        <taxon>Entomobryoidea</taxon>
        <taxon>Orchesellidae</taxon>
        <taxon>Orchesellinae</taxon>
        <taxon>Orchesella</taxon>
    </lineage>
</organism>
<name>A0ABP1PWR1_9HEXA</name>
<feature type="domain" description="DUF4789" evidence="3">
    <location>
        <begin position="355"/>
        <end position="433"/>
    </location>
</feature>
<gene>
    <name evidence="4" type="ORF">ODALV1_LOCUS4626</name>
</gene>
<feature type="compositionally biased region" description="Low complexity" evidence="1">
    <location>
        <begin position="229"/>
        <end position="244"/>
    </location>
</feature>
<evidence type="ECO:0000256" key="2">
    <source>
        <dbReference type="SAM" id="SignalP"/>
    </source>
</evidence>
<dbReference type="Pfam" id="PF16033">
    <property type="entry name" value="DUF4789"/>
    <property type="match status" value="1"/>
</dbReference>
<feature type="signal peptide" evidence="2">
    <location>
        <begin position="1"/>
        <end position="21"/>
    </location>
</feature>
<feature type="region of interest" description="Disordered" evidence="1">
    <location>
        <begin position="174"/>
        <end position="202"/>
    </location>
</feature>
<dbReference type="Proteomes" id="UP001642540">
    <property type="component" value="Unassembled WGS sequence"/>
</dbReference>
<keyword evidence="2" id="KW-0732">Signal</keyword>
<dbReference type="PANTHER" id="PTHR21177">
    <property type="entry name" value="IP06524P-RELATED"/>
    <property type="match status" value="1"/>
</dbReference>
<feature type="compositionally biased region" description="Polar residues" evidence="1">
    <location>
        <begin position="178"/>
        <end position="197"/>
    </location>
</feature>
<comment type="caution">
    <text evidence="4">The sequence shown here is derived from an EMBL/GenBank/DDBJ whole genome shotgun (WGS) entry which is preliminary data.</text>
</comment>
<dbReference type="EMBL" id="CAXLJM020000014">
    <property type="protein sequence ID" value="CAL8080376.1"/>
    <property type="molecule type" value="Genomic_DNA"/>
</dbReference>
<evidence type="ECO:0000313" key="4">
    <source>
        <dbReference type="EMBL" id="CAL8080376.1"/>
    </source>
</evidence>
<evidence type="ECO:0000259" key="3">
    <source>
        <dbReference type="Pfam" id="PF16033"/>
    </source>
</evidence>
<evidence type="ECO:0000313" key="5">
    <source>
        <dbReference type="Proteomes" id="UP001642540"/>
    </source>
</evidence>
<keyword evidence="5" id="KW-1185">Reference proteome</keyword>
<feature type="region of interest" description="Disordered" evidence="1">
    <location>
        <begin position="229"/>
        <end position="251"/>
    </location>
</feature>
<proteinExistence type="predicted"/>
<accession>A0ABP1PWR1</accession>
<feature type="region of interest" description="Disordered" evidence="1">
    <location>
        <begin position="132"/>
        <end position="154"/>
    </location>
</feature>
<dbReference type="InterPro" id="IPR031993">
    <property type="entry name" value="DUF4789"/>
</dbReference>
<protein>
    <recommendedName>
        <fullName evidence="3">DUF4789 domain-containing protein</fullName>
    </recommendedName>
</protein>
<sequence>MLISELFAVSLIPSLITTNSGESGGPSSTEGYSNRARLNSRALPVVSSSSREFDTFEDDFFNGDFSPSEPVISDPILREIYEEEKRLGLAGGDFDMRSEEARELINFQRSNLQRQRDNLVRPEIRMSRVLPMPEGRSLFGGPNPGNPERSMGAGSRMNRLESRDSTVTEYPILLPSPGVTSSEKPVEHSTTTTSRPNTGRMGFGSGFYNHFRTGIGNVVQTIRKPFESSATTTTTTTAAPASAAMRFPDDDDDNIADPNPFNPNGPNSIVFDENAEPLNCTGMETEYNGACHVVLRQNPCTAGQWLIEDDETGKGKCVENKCANQPNNALFGGQCVEVRSNKGHCHPGMVTHIFKNGEVECDCKQNFLYNQRDGNCYEVYKRGPCNDREVFIAKVTANGALPASCVRSKCSQDGFFCNAPSCPKDRNCVKLSTPCPGGIWQINQDKLTPECLGIGKYPDRIIGNVPTLACAPGSRRDILGTCRKPSKISFS</sequence>
<reference evidence="4 5" key="1">
    <citation type="submission" date="2024-08" db="EMBL/GenBank/DDBJ databases">
        <authorList>
            <person name="Cucini C."/>
            <person name="Frati F."/>
        </authorList>
    </citation>
    <scope>NUCLEOTIDE SEQUENCE [LARGE SCALE GENOMIC DNA]</scope>
</reference>